<feature type="chain" id="PRO_5026191239" description="Secreted protein" evidence="1">
    <location>
        <begin position="18"/>
        <end position="117"/>
    </location>
</feature>
<gene>
    <name evidence="2" type="ORF">K504DRAFT_530790</name>
</gene>
<keyword evidence="3" id="KW-1185">Reference proteome</keyword>
<dbReference type="AlphaFoldDB" id="A0A6G1KM15"/>
<evidence type="ECO:0000313" key="3">
    <source>
        <dbReference type="Proteomes" id="UP000799428"/>
    </source>
</evidence>
<feature type="signal peptide" evidence="1">
    <location>
        <begin position="1"/>
        <end position="17"/>
    </location>
</feature>
<sequence length="117" mass="12998">MVIFRLVFFFITSPVQPHQASTKSFLLLQAVVITAVSLASKLPCGIAFPVSELFIKGPRKRGASRPIFQIWFLRSGEQVVQDLLGIFRPRPISWSSSSGSQSVHVIKAVIVRGKFDQ</sequence>
<protein>
    <recommendedName>
        <fullName evidence="4">Secreted protein</fullName>
    </recommendedName>
</protein>
<accession>A0A6G1KM15</accession>
<evidence type="ECO:0000313" key="2">
    <source>
        <dbReference type="EMBL" id="KAF2713878.1"/>
    </source>
</evidence>
<dbReference type="Proteomes" id="UP000799428">
    <property type="component" value="Unassembled WGS sequence"/>
</dbReference>
<organism evidence="2 3">
    <name type="scientific">Pleomassaria siparia CBS 279.74</name>
    <dbReference type="NCBI Taxonomy" id="1314801"/>
    <lineage>
        <taxon>Eukaryota</taxon>
        <taxon>Fungi</taxon>
        <taxon>Dikarya</taxon>
        <taxon>Ascomycota</taxon>
        <taxon>Pezizomycotina</taxon>
        <taxon>Dothideomycetes</taxon>
        <taxon>Pleosporomycetidae</taxon>
        <taxon>Pleosporales</taxon>
        <taxon>Pleomassariaceae</taxon>
        <taxon>Pleomassaria</taxon>
    </lineage>
</organism>
<name>A0A6G1KM15_9PLEO</name>
<evidence type="ECO:0000256" key="1">
    <source>
        <dbReference type="SAM" id="SignalP"/>
    </source>
</evidence>
<keyword evidence="1" id="KW-0732">Signal</keyword>
<dbReference type="EMBL" id="MU005765">
    <property type="protein sequence ID" value="KAF2713878.1"/>
    <property type="molecule type" value="Genomic_DNA"/>
</dbReference>
<proteinExistence type="predicted"/>
<evidence type="ECO:0008006" key="4">
    <source>
        <dbReference type="Google" id="ProtNLM"/>
    </source>
</evidence>
<reference evidence="2" key="1">
    <citation type="journal article" date="2020" name="Stud. Mycol.">
        <title>101 Dothideomycetes genomes: a test case for predicting lifestyles and emergence of pathogens.</title>
        <authorList>
            <person name="Haridas S."/>
            <person name="Albert R."/>
            <person name="Binder M."/>
            <person name="Bloem J."/>
            <person name="Labutti K."/>
            <person name="Salamov A."/>
            <person name="Andreopoulos B."/>
            <person name="Baker S."/>
            <person name="Barry K."/>
            <person name="Bills G."/>
            <person name="Bluhm B."/>
            <person name="Cannon C."/>
            <person name="Castanera R."/>
            <person name="Culley D."/>
            <person name="Daum C."/>
            <person name="Ezra D."/>
            <person name="Gonzalez J."/>
            <person name="Henrissat B."/>
            <person name="Kuo A."/>
            <person name="Liang C."/>
            <person name="Lipzen A."/>
            <person name="Lutzoni F."/>
            <person name="Magnuson J."/>
            <person name="Mondo S."/>
            <person name="Nolan M."/>
            <person name="Ohm R."/>
            <person name="Pangilinan J."/>
            <person name="Park H.-J."/>
            <person name="Ramirez L."/>
            <person name="Alfaro M."/>
            <person name="Sun H."/>
            <person name="Tritt A."/>
            <person name="Yoshinaga Y."/>
            <person name="Zwiers L.-H."/>
            <person name="Turgeon B."/>
            <person name="Goodwin S."/>
            <person name="Spatafora J."/>
            <person name="Crous P."/>
            <person name="Grigoriev I."/>
        </authorList>
    </citation>
    <scope>NUCLEOTIDE SEQUENCE</scope>
    <source>
        <strain evidence="2">CBS 279.74</strain>
    </source>
</reference>